<dbReference type="SUPFAM" id="SSF48726">
    <property type="entry name" value="Immunoglobulin"/>
    <property type="match status" value="1"/>
</dbReference>
<organism evidence="2 3">
    <name type="scientific">Balaenoptera physalus</name>
    <name type="common">Fin whale</name>
    <name type="synonym">Balaena physalus</name>
    <dbReference type="NCBI Taxonomy" id="9770"/>
    <lineage>
        <taxon>Eukaryota</taxon>
        <taxon>Metazoa</taxon>
        <taxon>Chordata</taxon>
        <taxon>Craniata</taxon>
        <taxon>Vertebrata</taxon>
        <taxon>Euteleostomi</taxon>
        <taxon>Mammalia</taxon>
        <taxon>Eutheria</taxon>
        <taxon>Laurasiatheria</taxon>
        <taxon>Artiodactyla</taxon>
        <taxon>Whippomorpha</taxon>
        <taxon>Cetacea</taxon>
        <taxon>Mysticeti</taxon>
        <taxon>Balaenopteridae</taxon>
        <taxon>Balaenoptera</taxon>
    </lineage>
</organism>
<dbReference type="Pfam" id="PF07679">
    <property type="entry name" value="I-set"/>
    <property type="match status" value="1"/>
</dbReference>
<sequence>MNREGEATFTVQLDILAKEHRRTLIFIYKPQSKEVFEGDSVKLECQISPVPPLKVLWKRNHEMVQFNTD</sequence>
<keyword evidence="3" id="KW-1185">Reference proteome</keyword>
<dbReference type="InterPro" id="IPR007110">
    <property type="entry name" value="Ig-like_dom"/>
</dbReference>
<evidence type="ECO:0000259" key="1">
    <source>
        <dbReference type="PROSITE" id="PS50835"/>
    </source>
</evidence>
<dbReference type="InterPro" id="IPR013098">
    <property type="entry name" value="Ig_I-set"/>
</dbReference>
<reference evidence="2 3" key="1">
    <citation type="journal article" date="2019" name="PLoS ONE">
        <title>Genomic analyses reveal an absence of contemporary introgressive admixture between fin whales and blue whales, despite known hybrids.</title>
        <authorList>
            <person name="Westbury M.V."/>
            <person name="Petersen B."/>
            <person name="Lorenzen E.D."/>
        </authorList>
    </citation>
    <scope>NUCLEOTIDE SEQUENCE [LARGE SCALE GENOMIC DNA]</scope>
    <source>
        <strain evidence="2">FinWhale-01</strain>
    </source>
</reference>
<dbReference type="OrthoDB" id="6612025at2759"/>
<evidence type="ECO:0000313" key="3">
    <source>
        <dbReference type="Proteomes" id="UP000437017"/>
    </source>
</evidence>
<name>A0A643CJ68_BALPH</name>
<dbReference type="Gene3D" id="2.60.40.10">
    <property type="entry name" value="Immunoglobulins"/>
    <property type="match status" value="1"/>
</dbReference>
<accession>A0A643CJ68</accession>
<dbReference type="AlphaFoldDB" id="A0A643CJ68"/>
<protein>
    <recommendedName>
        <fullName evidence="1">Ig-like domain-containing protein</fullName>
    </recommendedName>
</protein>
<dbReference type="PROSITE" id="PS50835">
    <property type="entry name" value="IG_LIKE"/>
    <property type="match status" value="1"/>
</dbReference>
<evidence type="ECO:0000313" key="2">
    <source>
        <dbReference type="EMBL" id="KAB0400219.1"/>
    </source>
</evidence>
<dbReference type="Proteomes" id="UP000437017">
    <property type="component" value="Unassembled WGS sequence"/>
</dbReference>
<gene>
    <name evidence="2" type="ORF">E2I00_010064</name>
</gene>
<dbReference type="EMBL" id="SGJD01001383">
    <property type="protein sequence ID" value="KAB0400219.1"/>
    <property type="molecule type" value="Genomic_DNA"/>
</dbReference>
<feature type="domain" description="Ig-like" evidence="1">
    <location>
        <begin position="23"/>
        <end position="69"/>
    </location>
</feature>
<comment type="caution">
    <text evidence="2">The sequence shown here is derived from an EMBL/GenBank/DDBJ whole genome shotgun (WGS) entry which is preliminary data.</text>
</comment>
<dbReference type="InterPro" id="IPR013783">
    <property type="entry name" value="Ig-like_fold"/>
</dbReference>
<proteinExistence type="predicted"/>
<dbReference type="InterPro" id="IPR036179">
    <property type="entry name" value="Ig-like_dom_sf"/>
</dbReference>